<sequence length="415" mass="44898">MRLQTRAVHALPQADPAWGATIPPVYLSASFAYVDPETLARVFQGREPGFIYSRIGNPTVALFEQAFTRIVEARGAVATSSGMAAITAVIFALAQAGDAVAVSSSLFGGTLSLFSRLVARCGIEVRLFDPLLPEQLESVLDDAVRFVFLEVIGNPRLDVPDIPLLANLAHAKGVPLVADCTLAPPGMFDPRRWGVDVAVHSLTKYITGNGTVVGGLVVDTGVFDWTAFPGSAVQEAVGKAGEAAFLYVLRREIVQDMGMSPSPIHALFHYLGLETLGLRVRQHCENAQALASFLARHPRVREVRYPGLEDDPSYPVASRLFEGGRYGGLLTFSLADREECFRLIRALRLPRTLANLGDAATLIIHPASTIYHERTEEERAGAGVHEGLLRVSVGIEESADLIEDFSRALEVLSKE</sequence>
<evidence type="ECO:0000313" key="8">
    <source>
        <dbReference type="Proteomes" id="UP000007254"/>
    </source>
</evidence>
<organism evidence="7 8">
    <name type="scientific">Winmispira thermophila (strain ATCC 700085 / DSM 6578 / Z-1203)</name>
    <name type="common">Spirochaeta thermophila</name>
    <dbReference type="NCBI Taxonomy" id="869211"/>
    <lineage>
        <taxon>Bacteria</taxon>
        <taxon>Pseudomonadati</taxon>
        <taxon>Spirochaetota</taxon>
        <taxon>Spirochaetia</taxon>
        <taxon>Winmispirales</taxon>
        <taxon>Winmispiraceae</taxon>
        <taxon>Winmispira</taxon>
    </lineage>
</organism>
<dbReference type="PANTHER" id="PTHR43797">
    <property type="entry name" value="HOMOCYSTEINE/CYSTEINE SYNTHASE"/>
    <property type="match status" value="1"/>
</dbReference>
<keyword evidence="3" id="KW-0808">Transferase</keyword>
<dbReference type="GO" id="GO:0071269">
    <property type="term" value="P:L-homocysteine biosynthetic process"/>
    <property type="evidence" value="ECO:0007669"/>
    <property type="project" value="TreeGrafter"/>
</dbReference>
<accession>G0GBD7</accession>
<feature type="modified residue" description="N6-(pyridoxal phosphate)lysine" evidence="5">
    <location>
        <position position="204"/>
    </location>
</feature>
<dbReference type="CDD" id="cd00614">
    <property type="entry name" value="CGS_like"/>
    <property type="match status" value="1"/>
</dbReference>
<dbReference type="InterPro" id="IPR015422">
    <property type="entry name" value="PyrdxlP-dep_Trfase_small"/>
</dbReference>
<evidence type="ECO:0000256" key="5">
    <source>
        <dbReference type="PIRSR" id="PIRSR001434-2"/>
    </source>
</evidence>
<comment type="cofactor">
    <cofactor evidence="1 6">
        <name>pyridoxal 5'-phosphate</name>
        <dbReference type="ChEBI" id="CHEBI:597326"/>
    </cofactor>
</comment>
<dbReference type="STRING" id="869211.Spith_1686"/>
<dbReference type="GO" id="GO:0006535">
    <property type="term" value="P:cysteine biosynthetic process from serine"/>
    <property type="evidence" value="ECO:0007669"/>
    <property type="project" value="TreeGrafter"/>
</dbReference>
<evidence type="ECO:0000256" key="1">
    <source>
        <dbReference type="ARBA" id="ARBA00001933"/>
    </source>
</evidence>
<dbReference type="HOGENOM" id="CLU_018986_4_0_12"/>
<dbReference type="Gene3D" id="3.90.1150.10">
    <property type="entry name" value="Aspartate Aminotransferase, domain 1"/>
    <property type="match status" value="1"/>
</dbReference>
<dbReference type="InterPro" id="IPR006235">
    <property type="entry name" value="OAc-hSer/O-AcSer_sulfhydrylase"/>
</dbReference>
<dbReference type="PIRSF" id="PIRSF001434">
    <property type="entry name" value="CGS"/>
    <property type="match status" value="1"/>
</dbReference>
<comment type="similarity">
    <text evidence="2 6">Belongs to the trans-sulfuration enzymes family.</text>
</comment>
<evidence type="ECO:0000256" key="2">
    <source>
        <dbReference type="ARBA" id="ARBA00009077"/>
    </source>
</evidence>
<dbReference type="GO" id="GO:0004124">
    <property type="term" value="F:cysteine synthase activity"/>
    <property type="evidence" value="ECO:0007669"/>
    <property type="project" value="TreeGrafter"/>
</dbReference>
<dbReference type="OrthoDB" id="9803729at2"/>
<name>G0GBD7_WINT7</name>
<dbReference type="FunFam" id="3.40.640.10:FF:000046">
    <property type="entry name" value="Cystathionine gamma-lyase"/>
    <property type="match status" value="1"/>
</dbReference>
<keyword evidence="4 5" id="KW-0663">Pyridoxal phosphate</keyword>
<reference evidence="7 8" key="1">
    <citation type="submission" date="2011-06" db="EMBL/GenBank/DDBJ databases">
        <title>The complete genome of Spirochaeta thermophila DSM 6578.</title>
        <authorList>
            <consortium name="US DOE Joint Genome Institute (JGI-PGF)"/>
            <person name="Lucas S."/>
            <person name="Lapidus A."/>
            <person name="Bruce D."/>
            <person name="Goodwin L."/>
            <person name="Pitluck S."/>
            <person name="Peters L."/>
            <person name="Kyrpides N."/>
            <person name="Mavromatis K."/>
            <person name="Ivanova N."/>
            <person name="Mikailova N."/>
            <person name="Pagani I."/>
            <person name="Chertkov O."/>
            <person name="Detter J.C."/>
            <person name="Tapia R."/>
            <person name="Han C."/>
            <person name="Land M."/>
            <person name="Hauser L."/>
            <person name="Markowitz V."/>
            <person name="Cheng J.-F."/>
            <person name="Hugenholtz P."/>
            <person name="Woyke T."/>
            <person name="Wu D."/>
            <person name="Spring S."/>
            <person name="Merkhoffer B."/>
            <person name="Schneider S."/>
            <person name="Klenk H.-P."/>
            <person name="Eisen J.A."/>
        </authorList>
    </citation>
    <scope>NUCLEOTIDE SEQUENCE [LARGE SCALE GENOMIC DNA]</scope>
    <source>
        <strain evidence="8">ATCC 700085 / DSM 6578 / Z-1203</strain>
    </source>
</reference>
<gene>
    <name evidence="7" type="ordered locus">Spith_1686</name>
</gene>
<dbReference type="InterPro" id="IPR000277">
    <property type="entry name" value="Cys/Met-Metab_PyrdxlP-dep_enz"/>
</dbReference>
<dbReference type="RefSeq" id="WP_014625275.1">
    <property type="nucleotide sequence ID" value="NC_017583.1"/>
</dbReference>
<dbReference type="GO" id="GO:0003961">
    <property type="term" value="F:O-acetylhomoserine aminocarboxypropyltransferase activity"/>
    <property type="evidence" value="ECO:0007669"/>
    <property type="project" value="TreeGrafter"/>
</dbReference>
<dbReference type="KEGG" id="stq:Spith_1686"/>
<dbReference type="AlphaFoldDB" id="G0GBD7"/>
<proteinExistence type="inferred from homology"/>
<keyword evidence="8" id="KW-1185">Reference proteome</keyword>
<evidence type="ECO:0000256" key="6">
    <source>
        <dbReference type="RuleBase" id="RU362118"/>
    </source>
</evidence>
<dbReference type="Gene3D" id="3.40.640.10">
    <property type="entry name" value="Type I PLP-dependent aspartate aminotransferase-like (Major domain)"/>
    <property type="match status" value="1"/>
</dbReference>
<dbReference type="SUPFAM" id="SSF53383">
    <property type="entry name" value="PLP-dependent transferases"/>
    <property type="match status" value="1"/>
</dbReference>
<evidence type="ECO:0000256" key="4">
    <source>
        <dbReference type="ARBA" id="ARBA00022898"/>
    </source>
</evidence>
<dbReference type="InterPro" id="IPR015421">
    <property type="entry name" value="PyrdxlP-dep_Trfase_major"/>
</dbReference>
<dbReference type="Proteomes" id="UP000007254">
    <property type="component" value="Chromosome"/>
</dbReference>
<dbReference type="GO" id="GO:0005737">
    <property type="term" value="C:cytoplasm"/>
    <property type="evidence" value="ECO:0007669"/>
    <property type="project" value="TreeGrafter"/>
</dbReference>
<evidence type="ECO:0000313" key="7">
    <source>
        <dbReference type="EMBL" id="AEJ61946.1"/>
    </source>
</evidence>
<dbReference type="EMBL" id="CP002903">
    <property type="protein sequence ID" value="AEJ61946.1"/>
    <property type="molecule type" value="Genomic_DNA"/>
</dbReference>
<dbReference type="GO" id="GO:0030170">
    <property type="term" value="F:pyridoxal phosphate binding"/>
    <property type="evidence" value="ECO:0007669"/>
    <property type="project" value="InterPro"/>
</dbReference>
<protein>
    <submittedName>
        <fullName evidence="7">Cys/Met metabolism pyridoxal-phosphate-dependent protein</fullName>
    </submittedName>
</protein>
<dbReference type="Pfam" id="PF01053">
    <property type="entry name" value="Cys_Met_Meta_PP"/>
    <property type="match status" value="1"/>
</dbReference>
<dbReference type="PANTHER" id="PTHR43797:SF2">
    <property type="entry name" value="HOMOCYSTEINE_CYSTEINE SYNTHASE"/>
    <property type="match status" value="1"/>
</dbReference>
<dbReference type="GO" id="GO:0019346">
    <property type="term" value="P:transsulfuration"/>
    <property type="evidence" value="ECO:0007669"/>
    <property type="project" value="InterPro"/>
</dbReference>
<evidence type="ECO:0000256" key="3">
    <source>
        <dbReference type="ARBA" id="ARBA00022679"/>
    </source>
</evidence>
<dbReference type="InterPro" id="IPR015424">
    <property type="entry name" value="PyrdxlP-dep_Trfase"/>
</dbReference>